<feature type="transmembrane region" description="Helical" evidence="1">
    <location>
        <begin position="79"/>
        <end position="101"/>
    </location>
</feature>
<proteinExistence type="predicted"/>
<feature type="transmembrane region" description="Helical" evidence="1">
    <location>
        <begin position="128"/>
        <end position="149"/>
    </location>
</feature>
<evidence type="ECO:0008006" key="4">
    <source>
        <dbReference type="Google" id="ProtNLM"/>
    </source>
</evidence>
<dbReference type="EMBL" id="JARK01001515">
    <property type="protein sequence ID" value="EYB93742.1"/>
    <property type="molecule type" value="Genomic_DNA"/>
</dbReference>
<sequence>MARPLSWFLTPLSILKVCELVCLLLVIVFFIDGRIQWGAYSVIYALAFLLAFGCVLTLLIHYFEVPKASNQLPWLQIELLWNTLGCVLCAAGCILLTWDWWQMRSGRHHHHATLAPRNIGETRWMRRVAIVAGSLLLAACLFLLTLGRVKRTGLN</sequence>
<dbReference type="Proteomes" id="UP000024635">
    <property type="component" value="Unassembled WGS sequence"/>
</dbReference>
<keyword evidence="1" id="KW-0472">Membrane</keyword>
<name>A0A016STN4_9BILA</name>
<evidence type="ECO:0000313" key="2">
    <source>
        <dbReference type="EMBL" id="EYB93742.1"/>
    </source>
</evidence>
<organism evidence="2 3">
    <name type="scientific">Ancylostoma ceylanicum</name>
    <dbReference type="NCBI Taxonomy" id="53326"/>
    <lineage>
        <taxon>Eukaryota</taxon>
        <taxon>Metazoa</taxon>
        <taxon>Ecdysozoa</taxon>
        <taxon>Nematoda</taxon>
        <taxon>Chromadorea</taxon>
        <taxon>Rhabditida</taxon>
        <taxon>Rhabditina</taxon>
        <taxon>Rhabditomorpha</taxon>
        <taxon>Strongyloidea</taxon>
        <taxon>Ancylostomatidae</taxon>
        <taxon>Ancylostomatinae</taxon>
        <taxon>Ancylostoma</taxon>
    </lineage>
</organism>
<keyword evidence="1" id="KW-0812">Transmembrane</keyword>
<protein>
    <recommendedName>
        <fullName evidence="4">MARVEL domain-containing protein</fullName>
    </recommendedName>
</protein>
<comment type="caution">
    <text evidence="2">The sequence shown here is derived from an EMBL/GenBank/DDBJ whole genome shotgun (WGS) entry which is preliminary data.</text>
</comment>
<gene>
    <name evidence="2" type="primary">Acey_s0179.g725</name>
    <name evidence="2" type="synonym">Acey-F53A3.1</name>
    <name evidence="2" type="ORF">Y032_0179g725</name>
</gene>
<feature type="transmembrane region" description="Helical" evidence="1">
    <location>
        <begin position="12"/>
        <end position="31"/>
    </location>
</feature>
<keyword evidence="3" id="KW-1185">Reference proteome</keyword>
<accession>A0A016STN4</accession>
<feature type="transmembrane region" description="Helical" evidence="1">
    <location>
        <begin position="43"/>
        <end position="63"/>
    </location>
</feature>
<evidence type="ECO:0000256" key="1">
    <source>
        <dbReference type="SAM" id="Phobius"/>
    </source>
</evidence>
<evidence type="ECO:0000313" key="3">
    <source>
        <dbReference type="Proteomes" id="UP000024635"/>
    </source>
</evidence>
<keyword evidence="1" id="KW-1133">Transmembrane helix</keyword>
<reference evidence="3" key="1">
    <citation type="journal article" date="2015" name="Nat. Genet.">
        <title>The genome and transcriptome of the zoonotic hookworm Ancylostoma ceylanicum identify infection-specific gene families.</title>
        <authorList>
            <person name="Schwarz E.M."/>
            <person name="Hu Y."/>
            <person name="Antoshechkin I."/>
            <person name="Miller M.M."/>
            <person name="Sternberg P.W."/>
            <person name="Aroian R.V."/>
        </authorList>
    </citation>
    <scope>NUCLEOTIDE SEQUENCE</scope>
    <source>
        <strain evidence="3">HY135</strain>
    </source>
</reference>
<dbReference type="AlphaFoldDB" id="A0A016STN4"/>
<dbReference type="OrthoDB" id="5830488at2759"/>